<dbReference type="Proteomes" id="UP000693981">
    <property type="component" value="Unassembled WGS sequence"/>
</dbReference>
<sequence>MRLELTDLDERSLLAEAEALMASVPCAAQFDSSRRDASADSCDSDKNPRSHVQEGSRRRMYRERRKNERNYLESQEIKLFQELVQIRQAMAEEKAKIDAGRSPSYLMWKSIAMQQLEQRLSAEEEQRQLLALVGAQASYIQRINAPEVPPASNHSDAMHHTKRQRVEDIEVALCSAYIQQLESNYERIGELMDECGIADLLETVVYSVHRRPSDGEVEFFQRLHQYVEPHSLHQTAELLWTLGGNKFRGRGQHEQYVAVPDPENTVAMKFRETFMLETGAMASLLHRHVARRWFGDGRLCIAWILVTEGEGVLNGLCLEETGWIRLRPSTATNEPGTQIEMCVRQVPMLFKDPMQRDQSVAKQFHDLTQRLSDGTATEVIHALGNFLPMETCS</sequence>
<gene>
    <name evidence="2" type="ORF">PHYBOEH_005948</name>
</gene>
<proteinExistence type="predicted"/>
<dbReference type="AlphaFoldDB" id="A0A8T1WPW8"/>
<dbReference type="EMBL" id="JAGDFL010000309">
    <property type="protein sequence ID" value="KAG7393993.1"/>
    <property type="molecule type" value="Genomic_DNA"/>
</dbReference>
<accession>A0A8T1WPW8</accession>
<comment type="caution">
    <text evidence="2">The sequence shown here is derived from an EMBL/GenBank/DDBJ whole genome shotgun (WGS) entry which is preliminary data.</text>
</comment>
<reference evidence="2" key="1">
    <citation type="submission" date="2021-02" db="EMBL/GenBank/DDBJ databases">
        <authorList>
            <person name="Palmer J.M."/>
        </authorList>
    </citation>
    <scope>NUCLEOTIDE SEQUENCE</scope>
    <source>
        <strain evidence="2">SCRP23</strain>
    </source>
</reference>
<evidence type="ECO:0000313" key="2">
    <source>
        <dbReference type="EMBL" id="KAG7393993.1"/>
    </source>
</evidence>
<name>A0A8T1WPW8_9STRA</name>
<feature type="region of interest" description="Disordered" evidence="1">
    <location>
        <begin position="36"/>
        <end position="67"/>
    </location>
</feature>
<feature type="compositionally biased region" description="Basic and acidic residues" evidence="1">
    <location>
        <begin position="36"/>
        <end position="57"/>
    </location>
</feature>
<evidence type="ECO:0000313" key="3">
    <source>
        <dbReference type="Proteomes" id="UP000693981"/>
    </source>
</evidence>
<protein>
    <submittedName>
        <fullName evidence="2">Uncharacterized protein</fullName>
    </submittedName>
</protein>
<organism evidence="2 3">
    <name type="scientific">Phytophthora boehmeriae</name>
    <dbReference type="NCBI Taxonomy" id="109152"/>
    <lineage>
        <taxon>Eukaryota</taxon>
        <taxon>Sar</taxon>
        <taxon>Stramenopiles</taxon>
        <taxon>Oomycota</taxon>
        <taxon>Peronosporomycetes</taxon>
        <taxon>Peronosporales</taxon>
        <taxon>Peronosporaceae</taxon>
        <taxon>Phytophthora</taxon>
    </lineage>
</organism>
<dbReference type="OrthoDB" id="129655at2759"/>
<keyword evidence="3" id="KW-1185">Reference proteome</keyword>
<evidence type="ECO:0000256" key="1">
    <source>
        <dbReference type="SAM" id="MobiDB-lite"/>
    </source>
</evidence>